<evidence type="ECO:0000256" key="5">
    <source>
        <dbReference type="ARBA" id="ARBA00022857"/>
    </source>
</evidence>
<gene>
    <name evidence="9" type="ordered locus">MCI_04345</name>
</gene>
<evidence type="ECO:0000313" key="10">
    <source>
        <dbReference type="Proteomes" id="UP000008008"/>
    </source>
</evidence>
<dbReference type="Proteomes" id="UP000008008">
    <property type="component" value="Chromosome"/>
</dbReference>
<dbReference type="EC" id="1.5.1.3" evidence="3"/>
<name>H8KBB8_RICMS</name>
<dbReference type="GO" id="GO:0050661">
    <property type="term" value="F:NADP binding"/>
    <property type="evidence" value="ECO:0007669"/>
    <property type="project" value="InterPro"/>
</dbReference>
<dbReference type="PANTHER" id="PTHR48069:SF3">
    <property type="entry name" value="DIHYDROFOLATE REDUCTASE"/>
    <property type="match status" value="1"/>
</dbReference>
<evidence type="ECO:0000259" key="8">
    <source>
        <dbReference type="PROSITE" id="PS51330"/>
    </source>
</evidence>
<dbReference type="HOGENOM" id="CLU_172569_0_0_5"/>
<dbReference type="InterPro" id="IPR024072">
    <property type="entry name" value="DHFR-like_dom_sf"/>
</dbReference>
<dbReference type="PANTHER" id="PTHR48069">
    <property type="entry name" value="DIHYDROFOLATE REDUCTASE"/>
    <property type="match status" value="1"/>
</dbReference>
<dbReference type="GO" id="GO:0046452">
    <property type="term" value="P:dihydrofolate metabolic process"/>
    <property type="evidence" value="ECO:0007669"/>
    <property type="project" value="TreeGrafter"/>
</dbReference>
<comment type="similarity">
    <text evidence="2">Belongs to the dihydrofolate reductase family.</text>
</comment>
<dbReference type="GO" id="GO:0006730">
    <property type="term" value="P:one-carbon metabolic process"/>
    <property type="evidence" value="ECO:0007669"/>
    <property type="project" value="UniProtKB-KW"/>
</dbReference>
<dbReference type="InterPro" id="IPR001796">
    <property type="entry name" value="DHFR_dom"/>
</dbReference>
<dbReference type="AlphaFoldDB" id="H8KBB8"/>
<dbReference type="Pfam" id="PF00186">
    <property type="entry name" value="DHFR_1"/>
    <property type="match status" value="1"/>
</dbReference>
<accession>H8KBB8</accession>
<evidence type="ECO:0000256" key="7">
    <source>
        <dbReference type="ARBA" id="ARBA00025067"/>
    </source>
</evidence>
<keyword evidence="4" id="KW-0554">One-carbon metabolism</keyword>
<keyword evidence="6" id="KW-0560">Oxidoreductase</keyword>
<evidence type="ECO:0000256" key="6">
    <source>
        <dbReference type="ARBA" id="ARBA00023002"/>
    </source>
</evidence>
<reference evidence="10" key="1">
    <citation type="submission" date="2012-02" db="EMBL/GenBank/DDBJ databases">
        <title>Complete genome sequence of Rickettsia montanensis strain OSU 85-930.</title>
        <authorList>
            <person name="Johnson S.L."/>
            <person name="Munk A.C."/>
            <person name="Han S."/>
            <person name="Bruce D.C."/>
            <person name="Dasch G.A."/>
        </authorList>
    </citation>
    <scope>NUCLEOTIDE SEQUENCE [LARGE SCALE GENOMIC DNA]</scope>
    <source>
        <strain evidence="10">OSU 85-930</strain>
    </source>
</reference>
<evidence type="ECO:0000313" key="9">
    <source>
        <dbReference type="EMBL" id="AFC73709.1"/>
    </source>
</evidence>
<dbReference type="UniPathway" id="UPA00077">
    <property type="reaction ID" value="UER00158"/>
</dbReference>
<feature type="domain" description="DHFR" evidence="8">
    <location>
        <begin position="1"/>
        <end position="89"/>
    </location>
</feature>
<evidence type="ECO:0000256" key="3">
    <source>
        <dbReference type="ARBA" id="ARBA00012856"/>
    </source>
</evidence>
<dbReference type="SUPFAM" id="SSF53597">
    <property type="entry name" value="Dihydrofolate reductase-like"/>
    <property type="match status" value="1"/>
</dbReference>
<evidence type="ECO:0000256" key="4">
    <source>
        <dbReference type="ARBA" id="ARBA00022563"/>
    </source>
</evidence>
<comment type="function">
    <text evidence="7">Key enzyme in folate metabolism. Catalyzes an essential reaction for de novo glycine and purine synthesis, and for DNA precursor synthesis.</text>
</comment>
<dbReference type="InterPro" id="IPR012259">
    <property type="entry name" value="DHFR"/>
</dbReference>
<protein>
    <recommendedName>
        <fullName evidence="3">dihydrofolate reductase</fullName>
        <ecNumber evidence="3">1.5.1.3</ecNumber>
    </recommendedName>
</protein>
<dbReference type="GO" id="GO:0046654">
    <property type="term" value="P:tetrahydrofolate biosynthetic process"/>
    <property type="evidence" value="ECO:0007669"/>
    <property type="project" value="UniProtKB-UniPathway"/>
</dbReference>
<dbReference type="CDD" id="cd00209">
    <property type="entry name" value="DHFR"/>
    <property type="match status" value="1"/>
</dbReference>
<comment type="pathway">
    <text evidence="1">Cofactor biosynthesis; tetrahydrofolate biosynthesis; 5,6,7,8-tetrahydrofolate from 7,8-dihydrofolate: step 1/1.</text>
</comment>
<evidence type="ECO:0000256" key="1">
    <source>
        <dbReference type="ARBA" id="ARBA00004903"/>
    </source>
</evidence>
<proteinExistence type="inferred from homology"/>
<sequence>MGRKTFDSIPAKILKNCICIVFSRNTPLQSYNNIFLIKSLDDFWQVIKPFTDKKIFMVGGAEIATLFLEQNLIDEFLLTKINKKQLSDL</sequence>
<dbReference type="Gene3D" id="3.40.430.10">
    <property type="entry name" value="Dihydrofolate Reductase, subunit A"/>
    <property type="match status" value="1"/>
</dbReference>
<keyword evidence="10" id="KW-1185">Reference proteome</keyword>
<dbReference type="EMBL" id="CP003340">
    <property type="protein sequence ID" value="AFC73709.1"/>
    <property type="molecule type" value="Genomic_DNA"/>
</dbReference>
<organism evidence="9 10">
    <name type="scientific">Rickettsia montanensis (strain OSU 85-930)</name>
    <dbReference type="NCBI Taxonomy" id="1105114"/>
    <lineage>
        <taxon>Bacteria</taxon>
        <taxon>Pseudomonadati</taxon>
        <taxon>Pseudomonadota</taxon>
        <taxon>Alphaproteobacteria</taxon>
        <taxon>Rickettsiales</taxon>
        <taxon>Rickettsiaceae</taxon>
        <taxon>Rickettsieae</taxon>
        <taxon>Rickettsia</taxon>
        <taxon>spotted fever group</taxon>
    </lineage>
</organism>
<dbReference type="KEGG" id="rmo:MCI_04345"/>
<evidence type="ECO:0000256" key="2">
    <source>
        <dbReference type="ARBA" id="ARBA00009539"/>
    </source>
</evidence>
<dbReference type="GO" id="GO:0004146">
    <property type="term" value="F:dihydrofolate reductase activity"/>
    <property type="evidence" value="ECO:0007669"/>
    <property type="project" value="UniProtKB-EC"/>
</dbReference>
<dbReference type="GO" id="GO:0046655">
    <property type="term" value="P:folic acid metabolic process"/>
    <property type="evidence" value="ECO:0007669"/>
    <property type="project" value="TreeGrafter"/>
</dbReference>
<dbReference type="PROSITE" id="PS51330">
    <property type="entry name" value="DHFR_2"/>
    <property type="match status" value="1"/>
</dbReference>
<keyword evidence="5" id="KW-0521">NADP</keyword>